<dbReference type="Proteomes" id="UP000095727">
    <property type="component" value="Unassembled WGS sequence"/>
</dbReference>
<evidence type="ECO:0000256" key="4">
    <source>
        <dbReference type="ARBA" id="ARBA00023125"/>
    </source>
</evidence>
<dbReference type="GO" id="GO:0003677">
    <property type="term" value="F:DNA binding"/>
    <property type="evidence" value="ECO:0007669"/>
    <property type="project" value="UniProtKB-UniRule"/>
</dbReference>
<reference evidence="12 25" key="3">
    <citation type="submission" date="2020-04" db="EMBL/GenBank/DDBJ databases">
        <authorList>
            <person name="Pieper L."/>
        </authorList>
    </citation>
    <scope>NUCLEOTIDE SEQUENCE [LARGE SCALE GENOMIC DNA]</scope>
    <source>
        <strain evidence="12 25">F22</strain>
    </source>
</reference>
<dbReference type="Proteomes" id="UP000554488">
    <property type="component" value="Unassembled WGS sequence"/>
</dbReference>
<dbReference type="NCBIfam" id="NF001030">
    <property type="entry name" value="PRK00110.1"/>
    <property type="match status" value="1"/>
</dbReference>
<gene>
    <name evidence="9" type="primary">pmpR</name>
    <name evidence="11" type="ORF">comes_23320</name>
    <name evidence="17" type="ORF">DW252_07360</name>
    <name evidence="16" type="ORF">DW656_13010</name>
    <name evidence="15" type="ORF">DWW65_08075</name>
    <name evidence="14" type="ORF">DWX03_03575</name>
    <name evidence="13" type="ORF">DXD67_05075</name>
    <name evidence="10" type="ORF">ERS852481_00411</name>
    <name evidence="9" type="ORF">ERS852574_01717</name>
    <name evidence="12" type="ORF">HUU93_09170</name>
</gene>
<reference evidence="18 19" key="1">
    <citation type="submission" date="2015-09" db="EMBL/GenBank/DDBJ databases">
        <authorList>
            <consortium name="Pathogen Informatics"/>
        </authorList>
    </citation>
    <scope>NUCLEOTIDE SEQUENCE [LARGE SCALE GENOMIC DNA]</scope>
    <source>
        <strain evidence="10 18">2789STDY5834866</strain>
        <strain evidence="9 19">2789STDY5834962</strain>
    </source>
</reference>
<evidence type="ECO:0000313" key="9">
    <source>
        <dbReference type="EMBL" id="CUM94146.1"/>
    </source>
</evidence>
<feature type="domain" description="TACO1/YebC-like second and third" evidence="7">
    <location>
        <begin position="83"/>
        <end position="241"/>
    </location>
</feature>
<evidence type="ECO:0000313" key="23">
    <source>
        <dbReference type="Proteomes" id="UP000285693"/>
    </source>
</evidence>
<reference evidence="11" key="5">
    <citation type="submission" date="2022-09" db="EMBL/GenBank/DDBJ databases">
        <title>Draft genome sequence of Coprococcus comes strain 31264.</title>
        <authorList>
            <person name="Atsushi H."/>
            <person name="Moriya O."/>
            <person name="Mitsuo S."/>
        </authorList>
    </citation>
    <scope>NUCLEOTIDE SEQUENCE</scope>
    <source>
        <strain evidence="11">JCM 31264</strain>
    </source>
</reference>
<dbReference type="EMBL" id="BSCI01000014">
    <property type="protein sequence ID" value="GLG87786.1"/>
    <property type="molecule type" value="Genomic_DNA"/>
</dbReference>
<evidence type="ECO:0000313" key="12">
    <source>
        <dbReference type="EMBL" id="NUN86761.1"/>
    </source>
</evidence>
<keyword evidence="4 6" id="KW-0238">DNA-binding</keyword>
<dbReference type="EMBL" id="QRIM01000006">
    <property type="protein sequence ID" value="RHG60963.1"/>
    <property type="molecule type" value="Genomic_DNA"/>
</dbReference>
<evidence type="ECO:0000313" key="19">
    <source>
        <dbReference type="Proteomes" id="UP000095727"/>
    </source>
</evidence>
<dbReference type="EMBL" id="CYZK01000002">
    <property type="protein sequence ID" value="CUN56342.1"/>
    <property type="molecule type" value="Genomic_DNA"/>
</dbReference>
<evidence type="ECO:0000313" key="21">
    <source>
        <dbReference type="Proteomes" id="UP000283360"/>
    </source>
</evidence>
<comment type="similarity">
    <text evidence="1 6">Belongs to the TACO1 family.</text>
</comment>
<name>A0A174JWP4_9FIRM</name>
<keyword evidence="21" id="KW-1185">Reference proteome</keyword>
<evidence type="ECO:0000313" key="17">
    <source>
        <dbReference type="EMBL" id="RHG60963.1"/>
    </source>
</evidence>
<dbReference type="SUPFAM" id="SSF75625">
    <property type="entry name" value="YebC-like"/>
    <property type="match status" value="1"/>
</dbReference>
<dbReference type="Pfam" id="PF01709">
    <property type="entry name" value="Transcrip_reg"/>
    <property type="match status" value="1"/>
</dbReference>
<reference evidence="20 21" key="2">
    <citation type="submission" date="2018-08" db="EMBL/GenBank/DDBJ databases">
        <title>A genome reference for cultivated species of the human gut microbiota.</title>
        <authorList>
            <person name="Zou Y."/>
            <person name="Xue W."/>
            <person name="Luo G."/>
        </authorList>
    </citation>
    <scope>NUCLEOTIDE SEQUENCE [LARGE SCALE GENOMIC DNA]</scope>
    <source>
        <strain evidence="15 23">AF16-31</strain>
        <strain evidence="14 21">AF18-12LB</strain>
        <strain evidence="17 24">AM22-12LB</strain>
        <strain evidence="16 22">AM23-3</strain>
        <strain evidence="13 20">TM07-19</strain>
    </source>
</reference>
<evidence type="ECO:0000256" key="1">
    <source>
        <dbReference type="ARBA" id="ARBA00008724"/>
    </source>
</evidence>
<dbReference type="PaxDb" id="410072-ERS852525_00355"/>
<accession>A0A174JWP4</accession>
<dbReference type="InterPro" id="IPR048300">
    <property type="entry name" value="TACO1_YebC-like_2nd/3rd_dom"/>
</dbReference>
<keyword evidence="5 6" id="KW-0804">Transcription</keyword>
<evidence type="ECO:0000259" key="7">
    <source>
        <dbReference type="Pfam" id="PF01709"/>
    </source>
</evidence>
<reference evidence="11" key="6">
    <citation type="submission" date="2022-11" db="EMBL/GenBank/DDBJ databases">
        <title>Draft genome sequence of Coprococcus comes strain 31264.</title>
        <authorList>
            <person name="Hisatomi A."/>
            <person name="Ohkuma M."/>
            <person name="Sakamoto M."/>
        </authorList>
    </citation>
    <scope>NUCLEOTIDE SEQUENCE</scope>
    <source>
        <strain evidence="11">JCM 31264</strain>
    </source>
</reference>
<evidence type="ECO:0000256" key="3">
    <source>
        <dbReference type="ARBA" id="ARBA00023015"/>
    </source>
</evidence>
<dbReference type="Proteomes" id="UP000095362">
    <property type="component" value="Unassembled WGS sequence"/>
</dbReference>
<keyword evidence="2 6" id="KW-0963">Cytoplasm</keyword>
<dbReference type="PANTHER" id="PTHR12532">
    <property type="entry name" value="TRANSLATIONAL ACTIVATOR OF CYTOCHROME C OXIDASE 1"/>
    <property type="match status" value="1"/>
</dbReference>
<evidence type="ECO:0000259" key="8">
    <source>
        <dbReference type="Pfam" id="PF20772"/>
    </source>
</evidence>
<evidence type="ECO:0000313" key="20">
    <source>
        <dbReference type="Proteomes" id="UP000260655"/>
    </source>
</evidence>
<dbReference type="Proteomes" id="UP000284579">
    <property type="component" value="Unassembled WGS sequence"/>
</dbReference>
<dbReference type="PANTHER" id="PTHR12532:SF6">
    <property type="entry name" value="TRANSCRIPTIONAL REGULATORY PROTEIN YEBC-RELATED"/>
    <property type="match status" value="1"/>
</dbReference>
<sequence length="244" mass="26733">MSGHSKFANIKHKKEKNDAAKGKVFTKIGREIAVAVKEGGGADPANNSRLRDAIAKAKANNMPNDNIDRSIKKAAGDGDANNYEHIVYEGYGPNGTAIIVDALTDNRNRTASNVRSAFTKGKGNIGTSGCVSFMFDQKGQIIVDKEECELDADDLMMQALDAGAEDFSEEEDSFEILTDPNDFSEVRLALEEAGIPMASAEVTMIPQTWVTLDNEEDIKNIQKTLDLLEDDDDVQEVYHNWEEA</sequence>
<evidence type="ECO:0000313" key="25">
    <source>
        <dbReference type="Proteomes" id="UP000554488"/>
    </source>
</evidence>
<evidence type="ECO:0000313" key="14">
    <source>
        <dbReference type="EMBL" id="RGT92082.1"/>
    </source>
</evidence>
<dbReference type="InterPro" id="IPR029072">
    <property type="entry name" value="YebC-like"/>
</dbReference>
<dbReference type="GO" id="GO:0005829">
    <property type="term" value="C:cytosol"/>
    <property type="evidence" value="ECO:0007669"/>
    <property type="project" value="TreeGrafter"/>
</dbReference>
<dbReference type="InterPro" id="IPR002876">
    <property type="entry name" value="Transcrip_reg_TACO1-like"/>
</dbReference>
<dbReference type="InterPro" id="IPR017856">
    <property type="entry name" value="Integrase-like_N"/>
</dbReference>
<dbReference type="NCBIfam" id="NF009044">
    <property type="entry name" value="PRK12378.1"/>
    <property type="match status" value="1"/>
</dbReference>
<evidence type="ECO:0000256" key="5">
    <source>
        <dbReference type="ARBA" id="ARBA00023163"/>
    </source>
</evidence>
<organism evidence="12 25">
    <name type="scientific">Coprococcus comes</name>
    <dbReference type="NCBI Taxonomy" id="410072"/>
    <lineage>
        <taxon>Bacteria</taxon>
        <taxon>Bacillati</taxon>
        <taxon>Bacillota</taxon>
        <taxon>Clostridia</taxon>
        <taxon>Lachnospirales</taxon>
        <taxon>Lachnospiraceae</taxon>
        <taxon>Coprococcus</taxon>
    </lineage>
</organism>
<dbReference type="GeneID" id="92824630"/>
<dbReference type="InterPro" id="IPR049083">
    <property type="entry name" value="TACO1_YebC_N"/>
</dbReference>
<evidence type="ECO:0000313" key="10">
    <source>
        <dbReference type="EMBL" id="CUN56342.1"/>
    </source>
</evidence>
<dbReference type="Proteomes" id="UP001145109">
    <property type="component" value="Unassembled WGS sequence"/>
</dbReference>
<dbReference type="Pfam" id="PF20772">
    <property type="entry name" value="TACO1_YebC_N"/>
    <property type="match status" value="1"/>
</dbReference>
<evidence type="ECO:0000313" key="15">
    <source>
        <dbReference type="EMBL" id="RGU45494.1"/>
    </source>
</evidence>
<dbReference type="Proteomes" id="UP000260655">
    <property type="component" value="Unassembled WGS sequence"/>
</dbReference>
<dbReference type="AlphaFoldDB" id="A0A174JWP4"/>
<dbReference type="STRING" id="410072.ERS852525_00355"/>
<dbReference type="InterPro" id="IPR026564">
    <property type="entry name" value="Transcrip_reg_TACO1-like_dom3"/>
</dbReference>
<dbReference type="Gene3D" id="3.30.70.980">
    <property type="match status" value="2"/>
</dbReference>
<evidence type="ECO:0000256" key="6">
    <source>
        <dbReference type="HAMAP-Rule" id="MF_00693"/>
    </source>
</evidence>
<dbReference type="EMBL" id="QRXY01000009">
    <property type="protein sequence ID" value="RGU45494.1"/>
    <property type="molecule type" value="Genomic_DNA"/>
</dbReference>
<keyword evidence="3 6" id="KW-0805">Transcription regulation</keyword>
<dbReference type="EMBL" id="QRXJ01000003">
    <property type="protein sequence ID" value="RGT92082.1"/>
    <property type="molecule type" value="Genomic_DNA"/>
</dbReference>
<evidence type="ECO:0000313" key="16">
    <source>
        <dbReference type="EMBL" id="RHF81699.1"/>
    </source>
</evidence>
<dbReference type="GO" id="GO:0006355">
    <property type="term" value="P:regulation of DNA-templated transcription"/>
    <property type="evidence" value="ECO:0007669"/>
    <property type="project" value="UniProtKB-UniRule"/>
</dbReference>
<dbReference type="OrthoDB" id="9781053at2"/>
<evidence type="ECO:0000313" key="11">
    <source>
        <dbReference type="EMBL" id="GLG87786.1"/>
    </source>
</evidence>
<dbReference type="Proteomes" id="UP000286595">
    <property type="component" value="Unassembled WGS sequence"/>
</dbReference>
<dbReference type="EMBL" id="JABWDC010000031">
    <property type="protein sequence ID" value="NUN86761.1"/>
    <property type="molecule type" value="Genomic_DNA"/>
</dbReference>
<comment type="subcellular location">
    <subcellularLocation>
        <location evidence="6">Cytoplasm</location>
    </subcellularLocation>
</comment>
<proteinExistence type="inferred from homology"/>
<protein>
    <recommendedName>
        <fullName evidence="6">Probable transcriptional regulatory protein comes_23320</fullName>
    </recommendedName>
</protein>
<dbReference type="FunFam" id="3.30.70.980:FF:000002">
    <property type="entry name" value="Probable transcriptional regulatory protein YebC"/>
    <property type="match status" value="1"/>
</dbReference>
<evidence type="ECO:0000313" key="24">
    <source>
        <dbReference type="Proteomes" id="UP000286595"/>
    </source>
</evidence>
<dbReference type="HAMAP" id="MF_00693">
    <property type="entry name" value="Transcrip_reg_TACO1"/>
    <property type="match status" value="1"/>
</dbReference>
<reference evidence="12 25" key="4">
    <citation type="submission" date="2020-07" db="EMBL/GenBank/DDBJ databases">
        <title>Bacterial metabolism rescues the inhibition of intestinal drug absorption by food and drug additives.</title>
        <authorList>
            <person name="Zou L."/>
            <person name="Spanogiannopoulos P."/>
            <person name="Chien H.-C."/>
            <person name="Pieper L.M."/>
            <person name="Cai W."/>
            <person name="Khuri N."/>
            <person name="Pottel J."/>
            <person name="Vora B."/>
            <person name="Ni Z."/>
            <person name="Tsakalozou E."/>
            <person name="Zhang W."/>
            <person name="Shoichet B.K."/>
            <person name="Giacomini K.M."/>
            <person name="Turnbaugh P.J."/>
        </authorList>
    </citation>
    <scope>NUCLEOTIDE SEQUENCE [LARGE SCALE GENOMIC DNA]</scope>
    <source>
        <strain evidence="12 25">F22</strain>
    </source>
</reference>
<dbReference type="Proteomes" id="UP000285693">
    <property type="component" value="Unassembled WGS sequence"/>
</dbReference>
<dbReference type="NCBIfam" id="TIGR01033">
    <property type="entry name" value="YebC/PmpR family DNA-binding transcriptional regulator"/>
    <property type="match status" value="1"/>
</dbReference>
<dbReference type="Proteomes" id="UP000283360">
    <property type="component" value="Unassembled WGS sequence"/>
</dbReference>
<evidence type="ECO:0000256" key="2">
    <source>
        <dbReference type="ARBA" id="ARBA00022490"/>
    </source>
</evidence>
<evidence type="ECO:0000313" key="13">
    <source>
        <dbReference type="EMBL" id="RGJ25110.1"/>
    </source>
</evidence>
<dbReference type="EMBL" id="CYXR01000010">
    <property type="protein sequence ID" value="CUM94146.1"/>
    <property type="molecule type" value="Genomic_DNA"/>
</dbReference>
<dbReference type="EMBL" id="QRHO01000021">
    <property type="protein sequence ID" value="RHF81699.1"/>
    <property type="molecule type" value="Genomic_DNA"/>
</dbReference>
<feature type="domain" description="TACO1/YebC-like N-terminal" evidence="8">
    <location>
        <begin position="5"/>
        <end position="76"/>
    </location>
</feature>
<dbReference type="EMBL" id="QSOV01000003">
    <property type="protein sequence ID" value="RGJ25110.1"/>
    <property type="molecule type" value="Genomic_DNA"/>
</dbReference>
<dbReference type="RefSeq" id="WP_022219892.1">
    <property type="nucleotide sequence ID" value="NZ_BSCI01000014.1"/>
</dbReference>
<evidence type="ECO:0000313" key="22">
    <source>
        <dbReference type="Proteomes" id="UP000284579"/>
    </source>
</evidence>
<evidence type="ECO:0000313" key="18">
    <source>
        <dbReference type="Proteomes" id="UP000095362"/>
    </source>
</evidence>
<dbReference type="Gene3D" id="1.10.10.200">
    <property type="match status" value="1"/>
</dbReference>
<dbReference type="FunFam" id="1.10.10.200:FF:000002">
    <property type="entry name" value="Probable transcriptional regulatory protein CLM62_37755"/>
    <property type="match status" value="1"/>
</dbReference>